<name>K2FCW8_9BACT</name>
<sequence length="234" mass="28229">METNYWTKITWSSKYVIVATHWAWDDINTDILALMLSEKLSASAVINKTYFKHSNSRAKTYPDFVEDFNRLPFIAWSHEYDWSKKKSPMKDFYDDLEFLASWAKKLSDNGKAVIIHLHWMRDNRSEWIDIWIWMNFKWREISLGSKLNLIIWKQTLGYDVALKMRDEFDLCLKSFWLISNIWENFSAQYKCFWIQYSKVIDNDIFQLEISRELRRDNNLRAISEMIGKVISDIF</sequence>
<proteinExistence type="predicted"/>
<comment type="caution">
    <text evidence="1">The sequence shown here is derived from an EMBL/GenBank/DDBJ whole genome shotgun (WGS) entry which is preliminary data.</text>
</comment>
<dbReference type="EMBL" id="AMFJ01000261">
    <property type="protein sequence ID" value="EKE28956.1"/>
    <property type="molecule type" value="Genomic_DNA"/>
</dbReference>
<evidence type="ECO:0000313" key="1">
    <source>
        <dbReference type="EMBL" id="EKE28956.1"/>
    </source>
</evidence>
<organism evidence="1">
    <name type="scientific">uncultured bacterium</name>
    <name type="common">gcode 4</name>
    <dbReference type="NCBI Taxonomy" id="1234023"/>
    <lineage>
        <taxon>Bacteria</taxon>
        <taxon>environmental samples</taxon>
    </lineage>
</organism>
<gene>
    <name evidence="1" type="ORF">ACD_2C00261G0003</name>
</gene>
<accession>K2FCW8</accession>
<protein>
    <submittedName>
        <fullName evidence="1">Uncharacterized protein</fullName>
    </submittedName>
</protein>
<dbReference type="AlphaFoldDB" id="K2FCW8"/>
<reference evidence="1" key="1">
    <citation type="journal article" date="2012" name="Science">
        <title>Fermentation, hydrogen, and sulfur metabolism in multiple uncultivated bacterial phyla.</title>
        <authorList>
            <person name="Wrighton K.C."/>
            <person name="Thomas B.C."/>
            <person name="Sharon I."/>
            <person name="Miller C.S."/>
            <person name="Castelle C.J."/>
            <person name="VerBerkmoes N.C."/>
            <person name="Wilkins M.J."/>
            <person name="Hettich R.L."/>
            <person name="Lipton M.S."/>
            <person name="Williams K.H."/>
            <person name="Long P.E."/>
            <person name="Banfield J.F."/>
        </authorList>
    </citation>
    <scope>NUCLEOTIDE SEQUENCE [LARGE SCALE GENOMIC DNA]</scope>
</reference>